<feature type="compositionally biased region" description="Basic and acidic residues" evidence="1">
    <location>
        <begin position="75"/>
        <end position="90"/>
    </location>
</feature>
<feature type="compositionally biased region" description="Basic and acidic residues" evidence="1">
    <location>
        <begin position="432"/>
        <end position="510"/>
    </location>
</feature>
<protein>
    <submittedName>
        <fullName evidence="2">Uncharacterized protein</fullName>
    </submittedName>
</protein>
<feature type="compositionally biased region" description="Low complexity" evidence="1">
    <location>
        <begin position="382"/>
        <end position="392"/>
    </location>
</feature>
<feature type="compositionally biased region" description="Basic and acidic residues" evidence="1">
    <location>
        <begin position="684"/>
        <end position="696"/>
    </location>
</feature>
<feature type="region of interest" description="Disordered" evidence="1">
    <location>
        <begin position="248"/>
        <end position="304"/>
    </location>
</feature>
<sequence length="963" mass="103587">MGVIMPPSTRHLLRRTAAFLGLAYFTVFVTTSCPQGEALSLPSPAPRFSPSPNRVGPLVLSPRAPRVGSIRSRARSGDRYTSEETTDFRHASSPLSANESQSVRAEEESFLRTSRLRAPAAAGEGELISFAEGAESDGAVATAAAAKSFSFSERLVGKPAEENTSGRAEEEKGSSREASASTAAPAERPQAVFLDDPKPRAFGIFHRVVSPSVSFHSRPLSPLISLLSPLHFLRALWAPTQFTAISADDADDKKTEEDEEADDEKPDEKDEAADKTGRSAAASAPEAKAAQPPHRLPAAFSVLLQEEGSGAPRVGAEKSFGFAATTTTTYSAPKTSSPSSGAAGKAVSKAEAVELEDERRVDADDDAARSSESEKEARQTGEESAAAAAQSEAETEKAEKKEKTEKGGEMKTELQEEETAEKAGEFNSEQAVAEKTEKADESKSEQGAEEKTAKGGEAKAEQPEEKSEKAEKGGESKAEQPEEKSEKAEKGGESKAEQPEEKSEKAEKGGESTAEQSEEKSEKAEKGGESKAEQPEEKSEKAEKGGESKAEQPEEKSEKAEKGGESKADQGKERVEESSAEVPDSPKASKMDLAVETGNSGESKDGVQPTAVSSPPKGAETGTTPSWEAKKKGDGGESRLENGSSSEDTSQVSAEEEAGGQQVKPHEPEDKETQKTATGHRRTATKDAKQASHPEASEDSSAKAAAEAAIPLKAGSGEGSQAKQSGVVTFTFCLRGHGECTPDEPETLGRISVYVDESLQLDMRDHDDWTLVGKAMNKWLKHHYFDGSEGKAFGWANALRGCVLDWAEPIGAFTPKWIMMKKKGYKPKKRQREMFLDFYTEDQKTGHRIASLVNCFHFLTSIDYFFVTSTKSVSSEVKRKRHSAHALILKSSADLDYDAFLEERRELADNLHPPPPAKRQPVKRQPEKSAPEWSALSLAFSMVQKRRSRAALATKLESSVRAA</sequence>
<feature type="compositionally biased region" description="Basic and acidic residues" evidence="1">
    <location>
        <begin position="664"/>
        <end position="674"/>
    </location>
</feature>
<proteinExistence type="predicted"/>
<dbReference type="AlphaFoldDB" id="A0A2A9MD98"/>
<dbReference type="KEGG" id="bbes:BESB_060710"/>
<evidence type="ECO:0000256" key="1">
    <source>
        <dbReference type="SAM" id="MobiDB-lite"/>
    </source>
</evidence>
<gene>
    <name evidence="2" type="ORF">BESB_060710</name>
</gene>
<feature type="compositionally biased region" description="Basic and acidic residues" evidence="1">
    <location>
        <begin position="357"/>
        <end position="381"/>
    </location>
</feature>
<feature type="region of interest" description="Disordered" evidence="1">
    <location>
        <begin position="39"/>
        <end position="108"/>
    </location>
</feature>
<feature type="compositionally biased region" description="Polar residues" evidence="1">
    <location>
        <begin position="93"/>
        <end position="103"/>
    </location>
</feature>
<comment type="caution">
    <text evidence="2">The sequence shown here is derived from an EMBL/GenBank/DDBJ whole genome shotgun (WGS) entry which is preliminary data.</text>
</comment>
<reference evidence="2 3" key="1">
    <citation type="submission" date="2017-09" db="EMBL/GenBank/DDBJ databases">
        <title>Genome sequencing of Besnoitia besnoiti strain Bb-Ger1.</title>
        <authorList>
            <person name="Schares G."/>
            <person name="Venepally P."/>
            <person name="Lorenzi H.A."/>
        </authorList>
    </citation>
    <scope>NUCLEOTIDE SEQUENCE [LARGE SCALE GENOMIC DNA]</scope>
    <source>
        <strain evidence="2 3">Bb-Ger1</strain>
    </source>
</reference>
<dbReference type="OrthoDB" id="333887at2759"/>
<keyword evidence="3" id="KW-1185">Reference proteome</keyword>
<evidence type="ECO:0000313" key="3">
    <source>
        <dbReference type="Proteomes" id="UP000224006"/>
    </source>
</evidence>
<feature type="region of interest" description="Disordered" evidence="1">
    <location>
        <begin position="157"/>
        <end position="192"/>
    </location>
</feature>
<feature type="region of interest" description="Disordered" evidence="1">
    <location>
        <begin position="908"/>
        <end position="930"/>
    </location>
</feature>
<feature type="compositionally biased region" description="Basic and acidic residues" evidence="1">
    <location>
        <begin position="394"/>
        <end position="424"/>
    </location>
</feature>
<feature type="compositionally biased region" description="Polar residues" evidence="1">
    <location>
        <begin position="641"/>
        <end position="653"/>
    </location>
</feature>
<dbReference type="EMBL" id="NWUJ01000005">
    <property type="protein sequence ID" value="PFH35184.1"/>
    <property type="molecule type" value="Genomic_DNA"/>
</dbReference>
<feature type="compositionally biased region" description="Low complexity" evidence="1">
    <location>
        <begin position="327"/>
        <end position="350"/>
    </location>
</feature>
<organism evidence="2 3">
    <name type="scientific">Besnoitia besnoiti</name>
    <name type="common">Apicomplexan protozoan</name>
    <dbReference type="NCBI Taxonomy" id="94643"/>
    <lineage>
        <taxon>Eukaryota</taxon>
        <taxon>Sar</taxon>
        <taxon>Alveolata</taxon>
        <taxon>Apicomplexa</taxon>
        <taxon>Conoidasida</taxon>
        <taxon>Coccidia</taxon>
        <taxon>Eucoccidiorida</taxon>
        <taxon>Eimeriorina</taxon>
        <taxon>Sarcocystidae</taxon>
        <taxon>Besnoitia</taxon>
    </lineage>
</organism>
<feature type="compositionally biased region" description="Basic and acidic residues" evidence="1">
    <location>
        <begin position="266"/>
        <end position="277"/>
    </location>
</feature>
<name>A0A2A9MD98_BESBE</name>
<dbReference type="GeneID" id="40310999"/>
<feature type="compositionally biased region" description="Basic and acidic residues" evidence="1">
    <location>
        <begin position="628"/>
        <end position="640"/>
    </location>
</feature>
<dbReference type="VEuPathDB" id="ToxoDB:BESB_060710"/>
<evidence type="ECO:0000313" key="2">
    <source>
        <dbReference type="EMBL" id="PFH35184.1"/>
    </source>
</evidence>
<feature type="compositionally biased region" description="Low complexity" evidence="1">
    <location>
        <begin position="280"/>
        <end position="293"/>
    </location>
</feature>
<feature type="compositionally biased region" description="Basic and acidic residues" evidence="1">
    <location>
        <begin position="517"/>
        <end position="577"/>
    </location>
</feature>
<dbReference type="Proteomes" id="UP000224006">
    <property type="component" value="Chromosome V"/>
</dbReference>
<accession>A0A2A9MD98</accession>
<dbReference type="STRING" id="94643.A0A2A9MD98"/>
<dbReference type="RefSeq" id="XP_029219193.1">
    <property type="nucleotide sequence ID" value="XM_029364485.1"/>
</dbReference>
<feature type="region of interest" description="Disordered" evidence="1">
    <location>
        <begin position="327"/>
        <end position="705"/>
    </location>
</feature>